<keyword evidence="13 15" id="KW-0460">Magnesium</keyword>
<keyword evidence="10 15" id="KW-0479">Metal-binding</keyword>
<comment type="function">
    <text evidence="15">Digests double-stranded RNA. Involved in the processing of primary rRNA transcript to yield the immediate precursors to the large and small rRNAs (23S and 16S). Processes some mRNAs, and tRNAs when they are encoded in the rRNA operon. Processes pre-crRNA and tracrRNA of type II CRISPR loci if present in the organism.</text>
</comment>
<evidence type="ECO:0000256" key="8">
    <source>
        <dbReference type="ARBA" id="ARBA00022694"/>
    </source>
</evidence>
<dbReference type="FunFam" id="3.30.160.20:FF:000003">
    <property type="entry name" value="Ribonuclease 3"/>
    <property type="match status" value="1"/>
</dbReference>
<keyword evidence="14 15" id="KW-0694">RNA-binding</keyword>
<reference evidence="18" key="1">
    <citation type="submission" date="2003-11" db="EMBL/GenBank/DDBJ databases">
        <authorList>
            <person name="Heidelberg J.F."/>
            <person name="Eisen J.A."/>
            <person name="Nelson W.C."/>
            <person name="DeLong E.F."/>
        </authorList>
    </citation>
    <scope>NUCLEOTIDE SEQUENCE</scope>
</reference>
<evidence type="ECO:0000256" key="14">
    <source>
        <dbReference type="ARBA" id="ARBA00022884"/>
    </source>
</evidence>
<name>Q6SFI8_9BACT</name>
<dbReference type="PROSITE" id="PS50137">
    <property type="entry name" value="DS_RBD"/>
    <property type="match status" value="1"/>
</dbReference>
<evidence type="ECO:0000256" key="9">
    <source>
        <dbReference type="ARBA" id="ARBA00022722"/>
    </source>
</evidence>
<dbReference type="GO" id="GO:0005737">
    <property type="term" value="C:cytoplasm"/>
    <property type="evidence" value="ECO:0007669"/>
    <property type="project" value="UniProtKB-SubCell"/>
</dbReference>
<dbReference type="GO" id="GO:0008033">
    <property type="term" value="P:tRNA processing"/>
    <property type="evidence" value="ECO:0007669"/>
    <property type="project" value="UniProtKB-KW"/>
</dbReference>
<protein>
    <recommendedName>
        <fullName evidence="15">Ribonuclease 3</fullName>
        <ecNumber evidence="15">3.1.26.3</ecNumber>
    </recommendedName>
    <alternativeName>
        <fullName evidence="15">Ribonuclease III</fullName>
        <shortName evidence="15">RNase III</shortName>
    </alternativeName>
</protein>
<dbReference type="NCBIfam" id="TIGR02191">
    <property type="entry name" value="RNaseIII"/>
    <property type="match status" value="1"/>
</dbReference>
<dbReference type="EMBL" id="AY458647">
    <property type="protein sequence ID" value="AAR38229.1"/>
    <property type="molecule type" value="Genomic_DNA"/>
</dbReference>
<dbReference type="GO" id="GO:0010468">
    <property type="term" value="P:regulation of gene expression"/>
    <property type="evidence" value="ECO:0007669"/>
    <property type="project" value="TreeGrafter"/>
</dbReference>
<evidence type="ECO:0000256" key="12">
    <source>
        <dbReference type="ARBA" id="ARBA00022801"/>
    </source>
</evidence>
<dbReference type="CDD" id="cd00593">
    <property type="entry name" value="RIBOc"/>
    <property type="match status" value="1"/>
</dbReference>
<dbReference type="Gene3D" id="3.30.160.20">
    <property type="match status" value="1"/>
</dbReference>
<feature type="binding site" evidence="15">
    <location>
        <position position="114"/>
    </location>
    <ligand>
        <name>Mg(2+)</name>
        <dbReference type="ChEBI" id="CHEBI:18420"/>
    </ligand>
</feature>
<keyword evidence="8 15" id="KW-0819">tRNA processing</keyword>
<dbReference type="GO" id="GO:0004525">
    <property type="term" value="F:ribonuclease III activity"/>
    <property type="evidence" value="ECO:0007669"/>
    <property type="project" value="UniProtKB-UniRule"/>
</dbReference>
<dbReference type="PANTHER" id="PTHR11207">
    <property type="entry name" value="RIBONUCLEASE III"/>
    <property type="match status" value="1"/>
</dbReference>
<reference evidence="18" key="2">
    <citation type="submission" date="2003-12" db="EMBL/GenBank/DDBJ databases">
        <title>Monterey Bay Coastal Ocean Microbial Observatory environmental clone sequencing.</title>
        <authorList>
            <person name="DeLong E.F."/>
        </authorList>
    </citation>
    <scope>NUCLEOTIDE SEQUENCE</scope>
</reference>
<dbReference type="SMART" id="SM00535">
    <property type="entry name" value="RIBOc"/>
    <property type="match status" value="1"/>
</dbReference>
<dbReference type="GO" id="GO:0042802">
    <property type="term" value="F:identical protein binding"/>
    <property type="evidence" value="ECO:0007669"/>
    <property type="project" value="UniProtKB-ARBA"/>
</dbReference>
<dbReference type="PROSITE" id="PS00517">
    <property type="entry name" value="RNASE_3_1"/>
    <property type="match status" value="1"/>
</dbReference>
<comment type="cofactor">
    <cofactor evidence="15">
        <name>Mg(2+)</name>
        <dbReference type="ChEBI" id="CHEBI:18420"/>
    </cofactor>
</comment>
<comment type="subunit">
    <text evidence="4 15">Homodimer.</text>
</comment>
<feature type="binding site" evidence="15">
    <location>
        <position position="41"/>
    </location>
    <ligand>
        <name>Mg(2+)</name>
        <dbReference type="ChEBI" id="CHEBI:18420"/>
    </ligand>
</feature>
<dbReference type="SUPFAM" id="SSF69065">
    <property type="entry name" value="RNase III domain-like"/>
    <property type="match status" value="1"/>
</dbReference>
<evidence type="ECO:0000256" key="15">
    <source>
        <dbReference type="HAMAP-Rule" id="MF_00104"/>
    </source>
</evidence>
<keyword evidence="15" id="KW-0699">rRNA-binding</keyword>
<evidence type="ECO:0000256" key="10">
    <source>
        <dbReference type="ARBA" id="ARBA00022723"/>
    </source>
</evidence>
<comment type="similarity">
    <text evidence="3">Belongs to the ribonuclease III family.</text>
</comment>
<dbReference type="InterPro" id="IPR011907">
    <property type="entry name" value="RNase_III"/>
</dbReference>
<comment type="subcellular location">
    <subcellularLocation>
        <location evidence="2 15">Cytoplasm</location>
    </subcellularLocation>
</comment>
<organism evidence="18">
    <name type="scientific">uncultured marine bacterium 580</name>
    <dbReference type="NCBI Taxonomy" id="257400"/>
    <lineage>
        <taxon>Bacteria</taxon>
        <taxon>environmental samples</taxon>
    </lineage>
</organism>
<dbReference type="FunFam" id="1.10.1520.10:FF:000001">
    <property type="entry name" value="Ribonuclease 3"/>
    <property type="match status" value="1"/>
</dbReference>
<dbReference type="Pfam" id="PF00035">
    <property type="entry name" value="dsrm"/>
    <property type="match status" value="1"/>
</dbReference>
<gene>
    <name evidence="18" type="primary">rnC</name>
    <name evidence="15" type="synonym">rnc</name>
    <name evidence="18" type="ORF">MBMO_EBAC000-36A07.74</name>
</gene>
<evidence type="ECO:0000256" key="2">
    <source>
        <dbReference type="ARBA" id="ARBA00004496"/>
    </source>
</evidence>
<dbReference type="HAMAP" id="MF_00104">
    <property type="entry name" value="RNase_III"/>
    <property type="match status" value="1"/>
</dbReference>
<evidence type="ECO:0000259" key="17">
    <source>
        <dbReference type="PROSITE" id="PS50142"/>
    </source>
</evidence>
<evidence type="ECO:0000256" key="1">
    <source>
        <dbReference type="ARBA" id="ARBA00000109"/>
    </source>
</evidence>
<evidence type="ECO:0000256" key="4">
    <source>
        <dbReference type="ARBA" id="ARBA00011738"/>
    </source>
</evidence>
<dbReference type="GO" id="GO:0046872">
    <property type="term" value="F:metal ion binding"/>
    <property type="evidence" value="ECO:0007669"/>
    <property type="project" value="UniProtKB-KW"/>
</dbReference>
<dbReference type="GO" id="GO:0006364">
    <property type="term" value="P:rRNA processing"/>
    <property type="evidence" value="ECO:0007669"/>
    <property type="project" value="UniProtKB-UniRule"/>
</dbReference>
<evidence type="ECO:0000256" key="5">
    <source>
        <dbReference type="ARBA" id="ARBA00022490"/>
    </source>
</evidence>
<evidence type="ECO:0000256" key="13">
    <source>
        <dbReference type="ARBA" id="ARBA00022842"/>
    </source>
</evidence>
<comment type="catalytic activity">
    <reaction evidence="1 15">
        <text>Endonucleolytic cleavage to 5'-phosphomonoester.</text>
        <dbReference type="EC" id="3.1.26.3"/>
    </reaction>
</comment>
<evidence type="ECO:0000256" key="7">
    <source>
        <dbReference type="ARBA" id="ARBA00022664"/>
    </source>
</evidence>
<dbReference type="GO" id="GO:0003725">
    <property type="term" value="F:double-stranded RNA binding"/>
    <property type="evidence" value="ECO:0007669"/>
    <property type="project" value="TreeGrafter"/>
</dbReference>
<dbReference type="GO" id="GO:0006397">
    <property type="term" value="P:mRNA processing"/>
    <property type="evidence" value="ECO:0007669"/>
    <property type="project" value="UniProtKB-UniRule"/>
</dbReference>
<sequence>METKELKILEKSIKYKFKDDKLLALAMTHRSHSGMNNERLEFLGDSILNFVVADLLFKKFNDLDEGDLSRLRSQLVKEEPLSKLGNELKIGDFLNLGVGELKSSGWRRPSILADAFEALIGAIFIDGGMKSAYKFIEDSYADLIEKINPKEIYKDPKTILQEFLQAQKVPLPSYEVINVEGEAHNQLFTVTCVVSKFDVKVEGGGRSRKIAEQEAAKEAMATIEKSLYGIV</sequence>
<feature type="domain" description="RNase III" evidence="17">
    <location>
        <begin position="6"/>
        <end position="128"/>
    </location>
</feature>
<dbReference type="EC" id="3.1.26.3" evidence="15"/>
<dbReference type="PROSITE" id="PS50142">
    <property type="entry name" value="RNASE_3_2"/>
    <property type="match status" value="1"/>
</dbReference>
<evidence type="ECO:0000256" key="11">
    <source>
        <dbReference type="ARBA" id="ARBA00022759"/>
    </source>
</evidence>
<dbReference type="Pfam" id="PF14622">
    <property type="entry name" value="Ribonucleas_3_3"/>
    <property type="match status" value="1"/>
</dbReference>
<dbReference type="AlphaFoldDB" id="Q6SFI8"/>
<keyword evidence="6 15" id="KW-0698">rRNA processing</keyword>
<evidence type="ECO:0000313" key="18">
    <source>
        <dbReference type="EMBL" id="AAR38229.1"/>
    </source>
</evidence>
<dbReference type="SUPFAM" id="SSF54768">
    <property type="entry name" value="dsRNA-binding domain-like"/>
    <property type="match status" value="1"/>
</dbReference>
<keyword evidence="7 15" id="KW-0507">mRNA processing</keyword>
<keyword evidence="5 15" id="KW-0963">Cytoplasm</keyword>
<keyword evidence="9 15" id="KW-0540">Nuclease</keyword>
<feature type="active site" evidence="15">
    <location>
        <position position="117"/>
    </location>
</feature>
<dbReference type="InterPro" id="IPR036389">
    <property type="entry name" value="RNase_III_sf"/>
</dbReference>
<dbReference type="SMART" id="SM00358">
    <property type="entry name" value="DSRM"/>
    <property type="match status" value="1"/>
</dbReference>
<dbReference type="PANTHER" id="PTHR11207:SF0">
    <property type="entry name" value="RIBONUCLEASE 3"/>
    <property type="match status" value="1"/>
</dbReference>
<accession>Q6SFI8</accession>
<evidence type="ECO:0000256" key="6">
    <source>
        <dbReference type="ARBA" id="ARBA00022552"/>
    </source>
</evidence>
<dbReference type="InterPro" id="IPR000999">
    <property type="entry name" value="RNase_III_dom"/>
</dbReference>
<keyword evidence="11 15" id="KW-0255">Endonuclease</keyword>
<evidence type="ECO:0000259" key="16">
    <source>
        <dbReference type="PROSITE" id="PS50137"/>
    </source>
</evidence>
<evidence type="ECO:0000256" key="3">
    <source>
        <dbReference type="ARBA" id="ARBA00010183"/>
    </source>
</evidence>
<keyword evidence="12 15" id="KW-0378">Hydrolase</keyword>
<feature type="active site" evidence="15">
    <location>
        <position position="45"/>
    </location>
</feature>
<feature type="binding site" evidence="15">
    <location>
        <position position="117"/>
    </location>
    <ligand>
        <name>Mg(2+)</name>
        <dbReference type="ChEBI" id="CHEBI:18420"/>
    </ligand>
</feature>
<feature type="domain" description="DRBM" evidence="16">
    <location>
        <begin position="155"/>
        <end position="225"/>
    </location>
</feature>
<dbReference type="GO" id="GO:0019843">
    <property type="term" value="F:rRNA binding"/>
    <property type="evidence" value="ECO:0007669"/>
    <property type="project" value="UniProtKB-KW"/>
</dbReference>
<dbReference type="CDD" id="cd10845">
    <property type="entry name" value="DSRM_RNAse_III_family"/>
    <property type="match status" value="1"/>
</dbReference>
<dbReference type="InterPro" id="IPR014720">
    <property type="entry name" value="dsRBD_dom"/>
</dbReference>
<dbReference type="Gene3D" id="1.10.1520.10">
    <property type="entry name" value="Ribonuclease III domain"/>
    <property type="match status" value="1"/>
</dbReference>
<proteinExistence type="inferred from homology"/>